<dbReference type="EMBL" id="QEWE01000042">
    <property type="protein sequence ID" value="REJ23883.1"/>
    <property type="molecule type" value="Genomic_DNA"/>
</dbReference>
<protein>
    <submittedName>
        <fullName evidence="2">Uncharacterized protein</fullName>
    </submittedName>
</protein>
<evidence type="ECO:0000313" key="3">
    <source>
        <dbReference type="Proteomes" id="UP000257014"/>
    </source>
</evidence>
<comment type="caution">
    <text evidence="2">The sequence shown here is derived from an EMBL/GenBank/DDBJ whole genome shotgun (WGS) entry which is preliminary data.</text>
</comment>
<gene>
    <name evidence="2" type="ORF">C6P37_16425</name>
</gene>
<dbReference type="Proteomes" id="UP000257014">
    <property type="component" value="Unassembled WGS sequence"/>
</dbReference>
<accession>A0A3E0JV52</accession>
<feature type="compositionally biased region" description="Polar residues" evidence="1">
    <location>
        <begin position="90"/>
        <end position="99"/>
    </location>
</feature>
<reference evidence="2 3" key="1">
    <citation type="submission" date="2018-03" db="EMBL/GenBank/DDBJ databases">
        <authorList>
            <person name="Keele B.F."/>
        </authorList>
    </citation>
    <scope>NUCLEOTIDE SEQUENCE [LARGE SCALE GENOMIC DNA]</scope>
    <source>
        <strain evidence="2">ZCTH4_d</strain>
    </source>
</reference>
<sequence>MPAETDGKRRVIQRGGEYPSAGMNGAETGFCMRIKENQAVKRQRFHFFVLRPGRSGRVGARPSTSRKRSAAYSGKVFEKRPGRAWRGSRTAPTGRTLSLSIIKREKDPHK</sequence>
<feature type="region of interest" description="Disordered" evidence="1">
    <location>
        <begin position="1"/>
        <end position="25"/>
    </location>
</feature>
<dbReference type="AlphaFoldDB" id="A0A3E0JV52"/>
<organism evidence="2 3">
    <name type="scientific">Caldibacillus debilis</name>
    <dbReference type="NCBI Taxonomy" id="301148"/>
    <lineage>
        <taxon>Bacteria</taxon>
        <taxon>Bacillati</taxon>
        <taxon>Bacillota</taxon>
        <taxon>Bacilli</taxon>
        <taxon>Bacillales</taxon>
        <taxon>Bacillaceae</taxon>
        <taxon>Caldibacillus</taxon>
    </lineage>
</organism>
<name>A0A3E0JV52_9BACI</name>
<evidence type="ECO:0000313" key="2">
    <source>
        <dbReference type="EMBL" id="REJ23883.1"/>
    </source>
</evidence>
<proteinExistence type="predicted"/>
<evidence type="ECO:0000256" key="1">
    <source>
        <dbReference type="SAM" id="MobiDB-lite"/>
    </source>
</evidence>
<feature type="region of interest" description="Disordered" evidence="1">
    <location>
        <begin position="54"/>
        <end position="110"/>
    </location>
</feature>